<evidence type="ECO:0000313" key="2">
    <source>
        <dbReference type="EMBL" id="MBD3867073.1"/>
    </source>
</evidence>
<dbReference type="InterPro" id="IPR036388">
    <property type="entry name" value="WH-like_DNA-bd_sf"/>
</dbReference>
<dbReference type="SUPFAM" id="SSF46785">
    <property type="entry name" value="Winged helix' DNA-binding domain"/>
    <property type="match status" value="1"/>
</dbReference>
<dbReference type="Gene3D" id="1.10.10.10">
    <property type="entry name" value="Winged helix-like DNA-binding domain superfamily/Winged helix DNA-binding domain"/>
    <property type="match status" value="1"/>
</dbReference>
<dbReference type="GO" id="GO:0003700">
    <property type="term" value="F:DNA-binding transcription factor activity"/>
    <property type="evidence" value="ECO:0007669"/>
    <property type="project" value="TreeGrafter"/>
</dbReference>
<dbReference type="AlphaFoldDB" id="A0A8J6XZ76"/>
<dbReference type="GO" id="GO:0003677">
    <property type="term" value="F:DNA binding"/>
    <property type="evidence" value="ECO:0007669"/>
    <property type="project" value="UniProtKB-KW"/>
</dbReference>
<reference evidence="2 3" key="1">
    <citation type="submission" date="2020-08" db="EMBL/GenBank/DDBJ databases">
        <title>Acidobacteriota in marine sediments use diverse sulfur dissimilation pathways.</title>
        <authorList>
            <person name="Wasmund K."/>
        </authorList>
    </citation>
    <scope>NUCLEOTIDE SEQUENCE [LARGE SCALE GENOMIC DNA]</scope>
    <source>
        <strain evidence="2">MAG AM4</strain>
    </source>
</reference>
<organism evidence="2 3">
    <name type="scientific">Candidatus Polarisedimenticola svalbardensis</name>
    <dbReference type="NCBI Taxonomy" id="2886004"/>
    <lineage>
        <taxon>Bacteria</taxon>
        <taxon>Pseudomonadati</taxon>
        <taxon>Acidobacteriota</taxon>
        <taxon>Candidatus Polarisedimenticolia</taxon>
        <taxon>Candidatus Polarisedimenticolales</taxon>
        <taxon>Candidatus Polarisedimenticolaceae</taxon>
        <taxon>Candidatus Polarisedimenticola</taxon>
    </lineage>
</organism>
<dbReference type="Pfam" id="PF02082">
    <property type="entry name" value="Rrf2"/>
    <property type="match status" value="1"/>
</dbReference>
<evidence type="ECO:0000256" key="1">
    <source>
        <dbReference type="ARBA" id="ARBA00023125"/>
    </source>
</evidence>
<gene>
    <name evidence="2" type="ORF">IFK94_03025</name>
</gene>
<dbReference type="Proteomes" id="UP000648239">
    <property type="component" value="Unassembled WGS sequence"/>
</dbReference>
<name>A0A8J6XZ76_9BACT</name>
<dbReference type="NCBIfam" id="TIGR00738">
    <property type="entry name" value="rrf2_super"/>
    <property type="match status" value="1"/>
</dbReference>
<dbReference type="GO" id="GO:0005829">
    <property type="term" value="C:cytosol"/>
    <property type="evidence" value="ECO:0007669"/>
    <property type="project" value="TreeGrafter"/>
</dbReference>
<proteinExistence type="predicted"/>
<dbReference type="InterPro" id="IPR036390">
    <property type="entry name" value="WH_DNA-bd_sf"/>
</dbReference>
<sequence>MKVSKRGEYGMRALCHLAARYGGGLTHIREIAEQEEIPAKFLEGILLALKRSGFVKSRRGNEGGYALARPPHEIIVGEVFRALDGPLAPMSNSAELKALMDKKPRQRGFYAVLLQVSDAVSGILDKTTLAQIVAGNVVQEELMEMAGHQV</sequence>
<comment type="caution">
    <text evidence="2">The sequence shown here is derived from an EMBL/GenBank/DDBJ whole genome shotgun (WGS) entry which is preliminary data.</text>
</comment>
<accession>A0A8J6XZ76</accession>
<dbReference type="InterPro" id="IPR000944">
    <property type="entry name" value="Tscrpt_reg_Rrf2"/>
</dbReference>
<dbReference type="EMBL" id="JACXWD010000005">
    <property type="protein sequence ID" value="MBD3867073.1"/>
    <property type="molecule type" value="Genomic_DNA"/>
</dbReference>
<dbReference type="PANTHER" id="PTHR33221">
    <property type="entry name" value="WINGED HELIX-TURN-HELIX TRANSCRIPTIONAL REGULATOR, RRF2 FAMILY"/>
    <property type="match status" value="1"/>
</dbReference>
<keyword evidence="1" id="KW-0238">DNA-binding</keyword>
<evidence type="ECO:0000313" key="3">
    <source>
        <dbReference type="Proteomes" id="UP000648239"/>
    </source>
</evidence>
<dbReference type="PANTHER" id="PTHR33221:SF5">
    <property type="entry name" value="HTH-TYPE TRANSCRIPTIONAL REGULATOR ISCR"/>
    <property type="match status" value="1"/>
</dbReference>
<protein>
    <submittedName>
        <fullName evidence="2">Rrf2 family transcriptional regulator</fullName>
    </submittedName>
</protein>
<dbReference type="PROSITE" id="PS51197">
    <property type="entry name" value="HTH_RRF2_2"/>
    <property type="match status" value="1"/>
</dbReference>